<feature type="region of interest" description="Disordered" evidence="5">
    <location>
        <begin position="101"/>
        <end position="144"/>
    </location>
</feature>
<keyword evidence="4" id="KW-0788">Thiol protease</keyword>
<dbReference type="Proteomes" id="UP000094463">
    <property type="component" value="Chromosome"/>
</dbReference>
<dbReference type="InterPro" id="IPR002477">
    <property type="entry name" value="Peptidoglycan-bd-like"/>
</dbReference>
<dbReference type="AlphaFoldDB" id="A0A1D7QRJ6"/>
<evidence type="ECO:0000256" key="4">
    <source>
        <dbReference type="ARBA" id="ARBA00022807"/>
    </source>
</evidence>
<dbReference type="Pfam" id="PF00877">
    <property type="entry name" value="NLPC_P60"/>
    <property type="match status" value="1"/>
</dbReference>
<gene>
    <name evidence="7" type="ORF">BBEV_0226</name>
</gene>
<dbReference type="GO" id="GO:0006508">
    <property type="term" value="P:proteolysis"/>
    <property type="evidence" value="ECO:0007669"/>
    <property type="project" value="UniProtKB-KW"/>
</dbReference>
<name>A0A1D7QRJ6_9BACI</name>
<organism evidence="7 8">
    <name type="scientific">Salisediminibacterium beveridgei</name>
    <dbReference type="NCBI Taxonomy" id="632773"/>
    <lineage>
        <taxon>Bacteria</taxon>
        <taxon>Bacillati</taxon>
        <taxon>Bacillota</taxon>
        <taxon>Bacilli</taxon>
        <taxon>Bacillales</taxon>
        <taxon>Bacillaceae</taxon>
        <taxon>Salisediminibacterium</taxon>
    </lineage>
</organism>
<evidence type="ECO:0000313" key="7">
    <source>
        <dbReference type="EMBL" id="AOM81621.1"/>
    </source>
</evidence>
<dbReference type="PANTHER" id="PTHR47053">
    <property type="entry name" value="MUREIN DD-ENDOPEPTIDASE MEPH-RELATED"/>
    <property type="match status" value="1"/>
</dbReference>
<accession>A0A1D7QRJ6</accession>
<dbReference type="STRING" id="632773.BBEV_0226"/>
<dbReference type="KEGG" id="bbev:BBEV_0226"/>
<evidence type="ECO:0000256" key="1">
    <source>
        <dbReference type="ARBA" id="ARBA00007074"/>
    </source>
</evidence>
<dbReference type="Pfam" id="PF01471">
    <property type="entry name" value="PG_binding_1"/>
    <property type="match status" value="4"/>
</dbReference>
<dbReference type="GO" id="GO:0008234">
    <property type="term" value="F:cysteine-type peptidase activity"/>
    <property type="evidence" value="ECO:0007669"/>
    <property type="project" value="UniProtKB-KW"/>
</dbReference>
<dbReference type="Gene3D" id="1.10.101.10">
    <property type="entry name" value="PGBD-like superfamily/PGBD"/>
    <property type="match status" value="4"/>
</dbReference>
<dbReference type="InterPro" id="IPR038765">
    <property type="entry name" value="Papain-like_cys_pep_sf"/>
</dbReference>
<evidence type="ECO:0000313" key="8">
    <source>
        <dbReference type="Proteomes" id="UP000094463"/>
    </source>
</evidence>
<dbReference type="PROSITE" id="PS51935">
    <property type="entry name" value="NLPC_P60"/>
    <property type="match status" value="1"/>
</dbReference>
<dbReference type="EMBL" id="CP012502">
    <property type="protein sequence ID" value="AOM81621.1"/>
    <property type="molecule type" value="Genomic_DNA"/>
</dbReference>
<proteinExistence type="inferred from homology"/>
<dbReference type="InterPro" id="IPR036366">
    <property type="entry name" value="PGBDSf"/>
</dbReference>
<sequence length="522" mass="56976">MRNWGPKVLPVSAVAAAASVMMVAPSEAKASFGLETLHEGMSSESVEELQELLREEGYFQFHTSTGYFGAITKESVRQFQRDHQLIPDGIVGPLTFNALQSLPSDKPEADQTEIDQESSSHSTVADSKVTSLSVRSTMREGMSGEQVRRLQTALKQKGYFDYDTATGYFGTITLKAVRKYQQSRNLAVDGIAGPLTLGKLNEELSSGSTNETSEASSTEPQVKSYTTDQRISAYTILLREGSEGEQVSRLQNSLADLDYFSGSVNGNYDTSTRKAVVSFQRNEGLEPDGIAGPKTFASLLSLENGDPNDADLPPSDLSSDFLLKEGKSGTPVNELQERLTATGHYDHDVTGYFGPITRSAVQAFQQQWSMVDDGLVTKSVWKKIEEVSSVYLDVAPIPSSPDSYDPMNVIADAGEYIGAPYQFGGVSPSGFDCSGFIQYIFKQNGVDVPRTVAEQWQAVDEVSKPRPGDLVFFETYKEGPSHNGIYIGNNQFIHSGTSTGVTISNLESTYWDDRYLGVGRVK</sequence>
<feature type="compositionally biased region" description="Polar residues" evidence="5">
    <location>
        <begin position="117"/>
        <end position="136"/>
    </location>
</feature>
<feature type="compositionally biased region" description="Low complexity" evidence="5">
    <location>
        <begin position="205"/>
        <end position="219"/>
    </location>
</feature>
<dbReference type="SUPFAM" id="SSF47090">
    <property type="entry name" value="PGBD-like"/>
    <property type="match status" value="4"/>
</dbReference>
<keyword evidence="8" id="KW-1185">Reference proteome</keyword>
<keyword evidence="3" id="KW-0378">Hydrolase</keyword>
<dbReference type="RefSeq" id="WP_069363775.1">
    <property type="nucleotide sequence ID" value="NZ_CP012502.1"/>
</dbReference>
<dbReference type="Gene3D" id="3.90.1720.10">
    <property type="entry name" value="endopeptidase domain like (from Nostoc punctiforme)"/>
    <property type="match status" value="1"/>
</dbReference>
<keyword evidence="2" id="KW-0645">Protease</keyword>
<feature type="domain" description="NlpC/P60" evidence="6">
    <location>
        <begin position="403"/>
        <end position="522"/>
    </location>
</feature>
<evidence type="ECO:0000259" key="6">
    <source>
        <dbReference type="PROSITE" id="PS51935"/>
    </source>
</evidence>
<feature type="region of interest" description="Disordered" evidence="5">
    <location>
        <begin position="202"/>
        <end position="226"/>
    </location>
</feature>
<evidence type="ECO:0000256" key="5">
    <source>
        <dbReference type="SAM" id="MobiDB-lite"/>
    </source>
</evidence>
<protein>
    <submittedName>
        <fullName evidence="7">Peptidoglycan binding domain-containing protein, NLP/P60 family</fullName>
    </submittedName>
</protein>
<dbReference type="PANTHER" id="PTHR47053:SF1">
    <property type="entry name" value="MUREIN DD-ENDOPEPTIDASE MEPH-RELATED"/>
    <property type="match status" value="1"/>
</dbReference>
<dbReference type="InterPro" id="IPR051202">
    <property type="entry name" value="Peptidase_C40"/>
</dbReference>
<dbReference type="SUPFAM" id="SSF54001">
    <property type="entry name" value="Cysteine proteinases"/>
    <property type="match status" value="1"/>
</dbReference>
<reference evidence="7 8" key="1">
    <citation type="submission" date="2015-08" db="EMBL/GenBank/DDBJ databases">
        <title>The complete genome sequence of Bacillus beveridgei MLTeJB.</title>
        <authorList>
            <person name="Hanson T.E."/>
            <person name="Mesa C."/>
            <person name="Basesman S.M."/>
            <person name="Oremland R.S."/>
        </authorList>
    </citation>
    <scope>NUCLEOTIDE SEQUENCE [LARGE SCALE GENOMIC DNA]</scope>
    <source>
        <strain evidence="7 8">MLTeJB</strain>
    </source>
</reference>
<dbReference type="InterPro" id="IPR000064">
    <property type="entry name" value="NLP_P60_dom"/>
</dbReference>
<dbReference type="InterPro" id="IPR036365">
    <property type="entry name" value="PGBD-like_sf"/>
</dbReference>
<evidence type="ECO:0000256" key="2">
    <source>
        <dbReference type="ARBA" id="ARBA00022670"/>
    </source>
</evidence>
<evidence type="ECO:0000256" key="3">
    <source>
        <dbReference type="ARBA" id="ARBA00022801"/>
    </source>
</evidence>
<dbReference type="OrthoDB" id="9813368at2"/>
<comment type="similarity">
    <text evidence="1">Belongs to the peptidase C40 family.</text>
</comment>